<reference evidence="2" key="1">
    <citation type="submission" date="2019-04" db="EMBL/GenBank/DDBJ databases">
        <title>Evolution of Biomass-Degrading Anaerobic Consortia Revealed by Metagenomics.</title>
        <authorList>
            <person name="Peng X."/>
        </authorList>
    </citation>
    <scope>NUCLEOTIDE SEQUENCE</scope>
    <source>
        <strain evidence="2">SIG551</strain>
    </source>
</reference>
<proteinExistence type="predicted"/>
<keyword evidence="1" id="KW-1133">Transmembrane helix</keyword>
<accession>A0A928Q1R8</accession>
<keyword evidence="1" id="KW-0472">Membrane</keyword>
<feature type="transmembrane region" description="Helical" evidence="1">
    <location>
        <begin position="18"/>
        <end position="39"/>
    </location>
</feature>
<dbReference type="EMBL" id="SVNY01000001">
    <property type="protein sequence ID" value="MBE6832153.1"/>
    <property type="molecule type" value="Genomic_DNA"/>
</dbReference>
<dbReference type="AlphaFoldDB" id="A0A928Q1R8"/>
<dbReference type="NCBIfam" id="TIGR03733">
    <property type="entry name" value="lanti_perm_MutG"/>
    <property type="match status" value="1"/>
</dbReference>
<dbReference type="CDD" id="cd21808">
    <property type="entry name" value="ABC-2_lan_permease_MutG"/>
    <property type="match status" value="1"/>
</dbReference>
<dbReference type="Pfam" id="PF12730">
    <property type="entry name" value="ABC2_membrane_4"/>
    <property type="match status" value="1"/>
</dbReference>
<feature type="transmembrane region" description="Helical" evidence="1">
    <location>
        <begin position="157"/>
        <end position="177"/>
    </location>
</feature>
<dbReference type="InterPro" id="IPR022294">
    <property type="entry name" value="ABC-transptr_permeasesu"/>
</dbReference>
<evidence type="ECO:0000256" key="1">
    <source>
        <dbReference type="SAM" id="Phobius"/>
    </source>
</evidence>
<sequence>MLIRCICSDFYKIKRTPILWLHVAAPLIGAFAFLGYYSITVNSQPLGRINAFLEALCIVFPILIGLLCGMTAAQEEQAGSYQVMLAGTKSRATAYLSKLLLLLILSAFSVVIAIGVFAAGYHAASAQFYLRAAFAVWGGYVFLYVLHLFVSFRFGRGASIGLGIFGALITALTLTGLGDQIWHWMPWAWSVRICNDMIFSLQTPSAASLAAADIQYGVSVCTVATVLAIVASLLWFWRWNGSKSNE</sequence>
<protein>
    <submittedName>
        <fullName evidence="2">Lantibiotic immunity ABC transporter MutG family permease subunit</fullName>
    </submittedName>
</protein>
<comment type="caution">
    <text evidence="2">The sequence shown here is derived from an EMBL/GenBank/DDBJ whole genome shotgun (WGS) entry which is preliminary data.</text>
</comment>
<gene>
    <name evidence="2" type="ORF">E7512_00980</name>
</gene>
<dbReference type="Proteomes" id="UP000754750">
    <property type="component" value="Unassembled WGS sequence"/>
</dbReference>
<feature type="transmembrane region" description="Helical" evidence="1">
    <location>
        <begin position="99"/>
        <end position="122"/>
    </location>
</feature>
<organism evidence="2 3">
    <name type="scientific">Faecalispora sporosphaeroides</name>
    <dbReference type="NCBI Taxonomy" id="1549"/>
    <lineage>
        <taxon>Bacteria</taxon>
        <taxon>Bacillati</taxon>
        <taxon>Bacillota</taxon>
        <taxon>Clostridia</taxon>
        <taxon>Eubacteriales</taxon>
        <taxon>Oscillospiraceae</taxon>
        <taxon>Faecalispora</taxon>
    </lineage>
</organism>
<name>A0A928Q1R8_9FIRM</name>
<feature type="transmembrane region" description="Helical" evidence="1">
    <location>
        <begin position="128"/>
        <end position="150"/>
    </location>
</feature>
<evidence type="ECO:0000313" key="2">
    <source>
        <dbReference type="EMBL" id="MBE6832153.1"/>
    </source>
</evidence>
<evidence type="ECO:0000313" key="3">
    <source>
        <dbReference type="Proteomes" id="UP000754750"/>
    </source>
</evidence>
<feature type="transmembrane region" description="Helical" evidence="1">
    <location>
        <begin position="214"/>
        <end position="237"/>
    </location>
</feature>
<keyword evidence="1" id="KW-0812">Transmembrane</keyword>
<dbReference type="RefSeq" id="WP_326839712.1">
    <property type="nucleotide sequence ID" value="NZ_SVNY01000001.1"/>
</dbReference>
<feature type="transmembrane region" description="Helical" evidence="1">
    <location>
        <begin position="51"/>
        <end position="73"/>
    </location>
</feature>